<accession>A0AAN6DSG9</accession>
<protein>
    <recommendedName>
        <fullName evidence="5">DUF4185 domain-containing protein</fullName>
    </recommendedName>
</protein>
<reference evidence="3" key="1">
    <citation type="journal article" date="2022" name="bioRxiv">
        <title>Deciphering the potential niche of two novel black yeast fungi from a biological soil crust based on their genomes, phenotypes, and melanin regulation.</title>
        <authorList>
            <consortium name="DOE Joint Genome Institute"/>
            <person name="Carr E.C."/>
            <person name="Barton Q."/>
            <person name="Grambo S."/>
            <person name="Sullivan M."/>
            <person name="Renfro C.M."/>
            <person name="Kuo A."/>
            <person name="Pangilinan J."/>
            <person name="Lipzen A."/>
            <person name="Keymanesh K."/>
            <person name="Savage E."/>
            <person name="Barry K."/>
            <person name="Grigoriev I.V."/>
            <person name="Riekhof W.R."/>
            <person name="Harris S.S."/>
        </authorList>
    </citation>
    <scope>NUCLEOTIDE SEQUENCE</scope>
    <source>
        <strain evidence="3">JF 03-4F</strain>
    </source>
</reference>
<dbReference type="AlphaFoldDB" id="A0AAN6DSG9"/>
<feature type="region of interest" description="Disordered" evidence="1">
    <location>
        <begin position="209"/>
        <end position="231"/>
    </location>
</feature>
<feature type="compositionally biased region" description="Low complexity" evidence="1">
    <location>
        <begin position="263"/>
        <end position="320"/>
    </location>
</feature>
<feature type="chain" id="PRO_5042914412" description="DUF4185 domain-containing protein" evidence="2">
    <location>
        <begin position="22"/>
        <end position="666"/>
    </location>
</feature>
<evidence type="ECO:0000313" key="3">
    <source>
        <dbReference type="EMBL" id="KAI1610812.1"/>
    </source>
</evidence>
<feature type="region of interest" description="Disordered" evidence="1">
    <location>
        <begin position="118"/>
        <end position="196"/>
    </location>
</feature>
<feature type="signal peptide" evidence="2">
    <location>
        <begin position="1"/>
        <end position="21"/>
    </location>
</feature>
<evidence type="ECO:0000256" key="1">
    <source>
        <dbReference type="SAM" id="MobiDB-lite"/>
    </source>
</evidence>
<name>A0AAN6DSG9_9EURO</name>
<evidence type="ECO:0000313" key="4">
    <source>
        <dbReference type="Proteomes" id="UP001203852"/>
    </source>
</evidence>
<sequence length="666" mass="67913">MYSIKLCFFFLSTTFITGSLATPLHKHFHHHHGTGFHHFCTTDGSGDVACSFPNGVETTFAAESATSIATDASASSLASVDAIDSTLSLTVVATVTTDGLSASSDSSQSTPTVTLASTSDVTSTASPADVSSASSAATSTSTSTQSTSTETTTSTSTSVSEVTSTVALEEVSTSSSTLSSSFPEASTSTSTTTTTSASVIESTVAAAVVSSSSSTSTTTSPEGSTSTFTTTLTTLSTTTSTSTTTSASATTSAEVAAVSVSRSAWSSTSTTSSQSTSTASTTTAASTSTSTSTSASTVSKSTSTTTASSSSSSSSTNTASGTLPAPSQFKTDNGTKWTVEYVGEIGYTGPLASQGIIGDKCRTSKIGDQIMWNCGDMECGTSYTNCGFSMGAGFLGTDDVMTINATSTSSLNANTFVAPWSNDPSPESPWSIWGMDTSNVAAINDTHGVAYAWEIWRGASDGSISNRGNAVASITIGDDGPVATRVGPLLTGSDSIALGLLAILADGGYIYTYSVTGPTNLQIGRVAASDDVFDASKYEFLAAGSNDTWIAGIPSPTDTSVAATTANTSGSFGCGNYGSVFFNSYLNKYVILCDIFESFVNMYVADNPWGPWSAEYGIQGGGMIEGGYGSMAHPEYAVDGDTSGKSFYYSLGPNGLFYMFKLTFDY</sequence>
<gene>
    <name evidence="3" type="ORF">EDD36DRAFT_466819</name>
</gene>
<keyword evidence="2" id="KW-0732">Signal</keyword>
<feature type="region of interest" description="Disordered" evidence="1">
    <location>
        <begin position="263"/>
        <end position="331"/>
    </location>
</feature>
<keyword evidence="4" id="KW-1185">Reference proteome</keyword>
<evidence type="ECO:0008006" key="5">
    <source>
        <dbReference type="Google" id="ProtNLM"/>
    </source>
</evidence>
<organism evidence="3 4">
    <name type="scientific">Exophiala viscosa</name>
    <dbReference type="NCBI Taxonomy" id="2486360"/>
    <lineage>
        <taxon>Eukaryota</taxon>
        <taxon>Fungi</taxon>
        <taxon>Dikarya</taxon>
        <taxon>Ascomycota</taxon>
        <taxon>Pezizomycotina</taxon>
        <taxon>Eurotiomycetes</taxon>
        <taxon>Chaetothyriomycetidae</taxon>
        <taxon>Chaetothyriales</taxon>
        <taxon>Herpotrichiellaceae</taxon>
        <taxon>Exophiala</taxon>
    </lineage>
</organism>
<evidence type="ECO:0000256" key="2">
    <source>
        <dbReference type="SAM" id="SignalP"/>
    </source>
</evidence>
<dbReference type="Proteomes" id="UP001203852">
    <property type="component" value="Unassembled WGS sequence"/>
</dbReference>
<feature type="compositionally biased region" description="Low complexity" evidence="1">
    <location>
        <begin position="121"/>
        <end position="196"/>
    </location>
</feature>
<comment type="caution">
    <text evidence="3">The sequence shown here is derived from an EMBL/GenBank/DDBJ whole genome shotgun (WGS) entry which is preliminary data.</text>
</comment>
<dbReference type="EMBL" id="MU404357">
    <property type="protein sequence ID" value="KAI1610812.1"/>
    <property type="molecule type" value="Genomic_DNA"/>
</dbReference>
<proteinExistence type="predicted"/>